<proteinExistence type="predicted"/>
<comment type="caution">
    <text evidence="2">The sequence shown here is derived from an EMBL/GenBank/DDBJ whole genome shotgun (WGS) entry which is preliminary data.</text>
</comment>
<dbReference type="EMBL" id="MCFG01000017">
    <property type="protein sequence ID" value="ORX86778.1"/>
    <property type="molecule type" value="Genomic_DNA"/>
</dbReference>
<reference evidence="2 3" key="2">
    <citation type="submission" date="2016-08" db="EMBL/GenBank/DDBJ databases">
        <title>Pervasive Adenine N6-methylation of Active Genes in Fungi.</title>
        <authorList>
            <consortium name="DOE Joint Genome Institute"/>
            <person name="Mondo S.J."/>
            <person name="Dannebaum R.O."/>
            <person name="Kuo R.C."/>
            <person name="Labutti K."/>
            <person name="Haridas S."/>
            <person name="Kuo A."/>
            <person name="Salamov A."/>
            <person name="Ahrendt S.R."/>
            <person name="Lipzen A."/>
            <person name="Sullivan W."/>
            <person name="Andreopoulos W.B."/>
            <person name="Clum A."/>
            <person name="Lindquist E."/>
            <person name="Daum C."/>
            <person name="Ramamoorthy G.K."/>
            <person name="Gryganskyi A."/>
            <person name="Culley D."/>
            <person name="Magnuson J.K."/>
            <person name="James T.Y."/>
            <person name="O'Malley M.A."/>
            <person name="Stajich J.E."/>
            <person name="Spatafora J.W."/>
            <person name="Visel A."/>
            <person name="Grigoriev I.V."/>
        </authorList>
    </citation>
    <scope>NUCLEOTIDE SEQUENCE [LARGE SCALE GENOMIC DNA]</scope>
    <source>
        <strain evidence="2 3">S4</strain>
    </source>
</reference>
<keyword evidence="3" id="KW-1185">Reference proteome</keyword>
<feature type="region of interest" description="Disordered" evidence="1">
    <location>
        <begin position="48"/>
        <end position="67"/>
    </location>
</feature>
<organism evidence="2 3">
    <name type="scientific">Anaeromyces robustus</name>
    <dbReference type="NCBI Taxonomy" id="1754192"/>
    <lineage>
        <taxon>Eukaryota</taxon>
        <taxon>Fungi</taxon>
        <taxon>Fungi incertae sedis</taxon>
        <taxon>Chytridiomycota</taxon>
        <taxon>Chytridiomycota incertae sedis</taxon>
        <taxon>Neocallimastigomycetes</taxon>
        <taxon>Neocallimastigales</taxon>
        <taxon>Neocallimastigaceae</taxon>
        <taxon>Anaeromyces</taxon>
    </lineage>
</organism>
<accession>A0A1Y1XLZ9</accession>
<dbReference type="AlphaFoldDB" id="A0A1Y1XLZ9"/>
<evidence type="ECO:0000313" key="2">
    <source>
        <dbReference type="EMBL" id="ORX86778.1"/>
    </source>
</evidence>
<gene>
    <name evidence="2" type="ORF">BCR32DRAFT_275134</name>
</gene>
<evidence type="ECO:0000313" key="3">
    <source>
        <dbReference type="Proteomes" id="UP000193944"/>
    </source>
</evidence>
<protein>
    <submittedName>
        <fullName evidence="2">Uncharacterized protein</fullName>
    </submittedName>
</protein>
<dbReference type="Proteomes" id="UP000193944">
    <property type="component" value="Unassembled WGS sequence"/>
</dbReference>
<sequence length="67" mass="7355">MDLSNSESDQRQLNPMFAMSFGLSNTLLIYYEEMIHLCHIVNINADNTVGQPSRANADPISDPSGIG</sequence>
<name>A0A1Y1XLZ9_9FUNG</name>
<reference evidence="2 3" key="1">
    <citation type="submission" date="2016-08" db="EMBL/GenBank/DDBJ databases">
        <title>A Parts List for Fungal Cellulosomes Revealed by Comparative Genomics.</title>
        <authorList>
            <consortium name="DOE Joint Genome Institute"/>
            <person name="Haitjema C.H."/>
            <person name="Gilmore S.P."/>
            <person name="Henske J.K."/>
            <person name="Solomon K.V."/>
            <person name="De Groot R."/>
            <person name="Kuo A."/>
            <person name="Mondo S.J."/>
            <person name="Salamov A.A."/>
            <person name="Labutti K."/>
            <person name="Zhao Z."/>
            <person name="Chiniquy J."/>
            <person name="Barry K."/>
            <person name="Brewer H.M."/>
            <person name="Purvine S.O."/>
            <person name="Wright A.T."/>
            <person name="Boxma B."/>
            <person name="Van Alen T."/>
            <person name="Hackstein J.H."/>
            <person name="Baker S.E."/>
            <person name="Grigoriev I.V."/>
            <person name="O'Malley M.A."/>
        </authorList>
    </citation>
    <scope>NUCLEOTIDE SEQUENCE [LARGE SCALE GENOMIC DNA]</scope>
    <source>
        <strain evidence="2 3">S4</strain>
    </source>
</reference>
<evidence type="ECO:0000256" key="1">
    <source>
        <dbReference type="SAM" id="MobiDB-lite"/>
    </source>
</evidence>